<accession>A0A0P1FCI2</accession>
<dbReference type="STRING" id="321267.SHM7688_01450"/>
<evidence type="ECO:0000313" key="3">
    <source>
        <dbReference type="Proteomes" id="UP000054823"/>
    </source>
</evidence>
<protein>
    <recommendedName>
        <fullName evidence="1">Zorya protein ZorC EH domain-containing protein</fullName>
    </recommendedName>
</protein>
<feature type="domain" description="Zorya protein ZorC EH" evidence="1">
    <location>
        <begin position="22"/>
        <end position="413"/>
    </location>
</feature>
<gene>
    <name evidence="2" type="ORF">SHM7688_01450</name>
</gene>
<dbReference type="OrthoDB" id="3035290at2"/>
<dbReference type="AlphaFoldDB" id="A0A0P1FCI2"/>
<keyword evidence="3" id="KW-1185">Reference proteome</keyword>
<organism evidence="2 3">
    <name type="scientific">Shimia marina</name>
    <dbReference type="NCBI Taxonomy" id="321267"/>
    <lineage>
        <taxon>Bacteria</taxon>
        <taxon>Pseudomonadati</taxon>
        <taxon>Pseudomonadota</taxon>
        <taxon>Alphaproteobacteria</taxon>
        <taxon>Rhodobacterales</taxon>
        <taxon>Roseobacteraceae</taxon>
    </lineage>
</organism>
<sequence>MSLADRLVLKPDFSVRVKGGALDKAAERIAETFPGLEKRAPEGVPIILRKVEGAYRAGHWQGVTSGDVGIAVYEHLREKIELPQELRLFLDQEMKVTTNPTLIDAMCRGYFVSWSKRAAKTRALSNLLLEKASVLPTRWKRMFAKHPAFLDIEDGAEKMAARMVEASTPYQWLKSEGLPAPHEEGLMRETHLAFLRQTPMPQTEMAVDKLLGWVTPPNRPKLFDPWAAETVEKILSPWVSADCPQKLRDFNLERLVNRFGDPRTDRPAFWSMVGQPYRRILLKWLARKSMEAIFDIVTRAEGGSEQGHQWANRKRFWMGVYDKGRIEEAWVALGSKAVPHAKELYARTGDPSYMSFGHQGTRSDTCLLMMKIGSKTVVEGSHSFRVHVFPTPSRATPELYLSNYDLDDILLPVGHQDARRHDPPGHWMEWVQRRVL</sequence>
<dbReference type="Proteomes" id="UP000054823">
    <property type="component" value="Unassembled WGS sequence"/>
</dbReference>
<dbReference type="Pfam" id="PF15611">
    <property type="entry name" value="EH_Signature"/>
    <property type="match status" value="1"/>
</dbReference>
<reference evidence="2 3" key="1">
    <citation type="submission" date="2015-09" db="EMBL/GenBank/DDBJ databases">
        <authorList>
            <consortium name="Swine Surveillance"/>
        </authorList>
    </citation>
    <scope>NUCLEOTIDE SEQUENCE [LARGE SCALE GENOMIC DNA]</scope>
    <source>
        <strain evidence="2 3">CECT 7688</strain>
    </source>
</reference>
<name>A0A0P1FCI2_9RHOB</name>
<proteinExistence type="predicted"/>
<evidence type="ECO:0000313" key="2">
    <source>
        <dbReference type="EMBL" id="CUH52010.1"/>
    </source>
</evidence>
<dbReference type="InterPro" id="IPR028943">
    <property type="entry name" value="ZorC_EH_Signature_dom"/>
</dbReference>
<evidence type="ECO:0000259" key="1">
    <source>
        <dbReference type="Pfam" id="PF15611"/>
    </source>
</evidence>
<dbReference type="EMBL" id="CYPW01000010">
    <property type="protein sequence ID" value="CUH52010.1"/>
    <property type="molecule type" value="Genomic_DNA"/>
</dbReference>
<dbReference type="RefSeq" id="WP_058239241.1">
    <property type="nucleotide sequence ID" value="NZ_CYPW01000010.1"/>
</dbReference>